<accession>A0A9W7EMS5</accession>
<dbReference type="Gene3D" id="3.30.200.20">
    <property type="entry name" value="Phosphorylase Kinase, domain 1"/>
    <property type="match status" value="1"/>
</dbReference>
<sequence>MDLDPTRLLEYIAEHAPSVLPRGDRLALELSQFSFGQSNPTYLVTATSASTSISTSFVLRRKPNKVVDKSAHAIEREFHVLHYIKSVEPKVPIPTPYHLCSDSSVIGAPFYLMSYVKGRIFKDPTLKRVPASQRRTIYMEAVRILKLIHAVPIANNGVGVFKPPPTPSTSTSSSSSSSTYIPSPFLTRQMKKLLSVSEKQAKVAGEVENLKDLARDLGRRVNEAPGVLMEGDRKYLIHGDYKIDNLIFHPTEPRVIAILDWELATFGDPFCDLGNLSMMYHIPAAEEDDMNAELVGLGGVELEDHGLPTNSEIVDQYLFDLALPYSKSDVREWVLGYYLAFMFFKNSVIAHGVAQRAKEGVASSERALEVASYVPLLVGFATDLLEEHPPPPPKLNNRSRL</sequence>
<dbReference type="Pfam" id="PF01636">
    <property type="entry name" value="APH"/>
    <property type="match status" value="1"/>
</dbReference>
<dbReference type="EMBL" id="BRXY01000314">
    <property type="protein sequence ID" value="GMH86479.1"/>
    <property type="molecule type" value="Genomic_DNA"/>
</dbReference>
<dbReference type="CDD" id="cd05154">
    <property type="entry name" value="ACAD10_11_N-like"/>
    <property type="match status" value="1"/>
</dbReference>
<keyword evidence="3" id="KW-1185">Reference proteome</keyword>
<gene>
    <name evidence="2" type="ORF">TrST_g3353</name>
</gene>
<dbReference type="PANTHER" id="PTHR47829:SF1">
    <property type="entry name" value="HAD FAMILY PHOSPHATASE"/>
    <property type="match status" value="1"/>
</dbReference>
<dbReference type="InterPro" id="IPR052898">
    <property type="entry name" value="ACAD10-like"/>
</dbReference>
<dbReference type="AlphaFoldDB" id="A0A9W7EMS5"/>
<dbReference type="Proteomes" id="UP001165085">
    <property type="component" value="Unassembled WGS sequence"/>
</dbReference>
<dbReference type="PANTHER" id="PTHR47829">
    <property type="entry name" value="HYDROLASE, PUTATIVE (AFU_ORTHOLOGUE AFUA_1G12880)-RELATED"/>
    <property type="match status" value="1"/>
</dbReference>
<protein>
    <recommendedName>
        <fullName evidence="1">Aminoglycoside phosphotransferase domain-containing protein</fullName>
    </recommendedName>
</protein>
<feature type="domain" description="Aminoglycoside phosphotransferase" evidence="1">
    <location>
        <begin position="30"/>
        <end position="284"/>
    </location>
</feature>
<evidence type="ECO:0000259" key="1">
    <source>
        <dbReference type="Pfam" id="PF01636"/>
    </source>
</evidence>
<proteinExistence type="predicted"/>
<dbReference type="Gene3D" id="3.90.1200.10">
    <property type="match status" value="1"/>
</dbReference>
<comment type="caution">
    <text evidence="2">The sequence shown here is derived from an EMBL/GenBank/DDBJ whole genome shotgun (WGS) entry which is preliminary data.</text>
</comment>
<dbReference type="InterPro" id="IPR011009">
    <property type="entry name" value="Kinase-like_dom_sf"/>
</dbReference>
<dbReference type="InterPro" id="IPR002575">
    <property type="entry name" value="Aminoglycoside_PTrfase"/>
</dbReference>
<dbReference type="SUPFAM" id="SSF56112">
    <property type="entry name" value="Protein kinase-like (PK-like)"/>
    <property type="match status" value="1"/>
</dbReference>
<name>A0A9W7EMS5_9STRA</name>
<evidence type="ECO:0000313" key="3">
    <source>
        <dbReference type="Proteomes" id="UP001165085"/>
    </source>
</evidence>
<reference evidence="3" key="1">
    <citation type="journal article" date="2023" name="Commun. Biol.">
        <title>Genome analysis of Parmales, the sister group of diatoms, reveals the evolutionary specialization of diatoms from phago-mixotrophs to photoautotrophs.</title>
        <authorList>
            <person name="Ban H."/>
            <person name="Sato S."/>
            <person name="Yoshikawa S."/>
            <person name="Yamada K."/>
            <person name="Nakamura Y."/>
            <person name="Ichinomiya M."/>
            <person name="Sato N."/>
            <person name="Blanc-Mathieu R."/>
            <person name="Endo H."/>
            <person name="Kuwata A."/>
            <person name="Ogata H."/>
        </authorList>
    </citation>
    <scope>NUCLEOTIDE SEQUENCE [LARGE SCALE GENOMIC DNA]</scope>
    <source>
        <strain evidence="3">NIES 3701</strain>
    </source>
</reference>
<dbReference type="InterPro" id="IPR041726">
    <property type="entry name" value="ACAD10_11_N"/>
</dbReference>
<dbReference type="OrthoDB" id="191037at2759"/>
<evidence type="ECO:0000313" key="2">
    <source>
        <dbReference type="EMBL" id="GMH86479.1"/>
    </source>
</evidence>
<organism evidence="2 3">
    <name type="scientific">Triparma strigata</name>
    <dbReference type="NCBI Taxonomy" id="1606541"/>
    <lineage>
        <taxon>Eukaryota</taxon>
        <taxon>Sar</taxon>
        <taxon>Stramenopiles</taxon>
        <taxon>Ochrophyta</taxon>
        <taxon>Bolidophyceae</taxon>
        <taxon>Parmales</taxon>
        <taxon>Triparmaceae</taxon>
        <taxon>Triparma</taxon>
    </lineage>
</organism>